<reference evidence="2" key="1">
    <citation type="submission" date="2019-03" db="EMBL/GenBank/DDBJ databases">
        <authorList>
            <person name="Mank J."/>
            <person name="Almeida P."/>
        </authorList>
    </citation>
    <scope>NUCLEOTIDE SEQUENCE</scope>
    <source>
        <strain evidence="2">78183</strain>
    </source>
</reference>
<comment type="subcellular location">
    <subcellularLocation>
        <location evidence="1">Membrane</location>
        <topology evidence="1">Single-pass type I membrane protein</topology>
    </subcellularLocation>
</comment>
<accession>A0A6N2LNU8</accession>
<dbReference type="Gene3D" id="1.10.510.10">
    <property type="entry name" value="Transferase(Phosphotransferase) domain 1"/>
    <property type="match status" value="1"/>
</dbReference>
<dbReference type="SUPFAM" id="SSF56112">
    <property type="entry name" value="Protein kinase-like (PK-like)"/>
    <property type="match status" value="1"/>
</dbReference>
<protein>
    <recommendedName>
        <fullName evidence="3">Protein kinase domain-containing protein</fullName>
    </recommendedName>
</protein>
<name>A0A6N2LNU8_SALVM</name>
<organism evidence="2">
    <name type="scientific">Salix viminalis</name>
    <name type="common">Common osier</name>
    <name type="synonym">Basket willow</name>
    <dbReference type="NCBI Taxonomy" id="40686"/>
    <lineage>
        <taxon>Eukaryota</taxon>
        <taxon>Viridiplantae</taxon>
        <taxon>Streptophyta</taxon>
        <taxon>Embryophyta</taxon>
        <taxon>Tracheophyta</taxon>
        <taxon>Spermatophyta</taxon>
        <taxon>Magnoliopsida</taxon>
        <taxon>eudicotyledons</taxon>
        <taxon>Gunneridae</taxon>
        <taxon>Pentapetalae</taxon>
        <taxon>rosids</taxon>
        <taxon>fabids</taxon>
        <taxon>Malpighiales</taxon>
        <taxon>Salicaceae</taxon>
        <taxon>Saliceae</taxon>
        <taxon>Salix</taxon>
    </lineage>
</organism>
<dbReference type="InterPro" id="IPR011009">
    <property type="entry name" value="Kinase-like_dom_sf"/>
</dbReference>
<gene>
    <name evidence="2" type="ORF">SVIM_LOCUS214056</name>
</gene>
<dbReference type="GO" id="GO:0016020">
    <property type="term" value="C:membrane"/>
    <property type="evidence" value="ECO:0007669"/>
    <property type="project" value="UniProtKB-SubCell"/>
</dbReference>
<proteinExistence type="predicted"/>
<dbReference type="InterPro" id="IPR051824">
    <property type="entry name" value="LRR_Rcpt-Like_S/T_Kinase"/>
</dbReference>
<dbReference type="EMBL" id="CAADRP010001446">
    <property type="protein sequence ID" value="VFU38954.1"/>
    <property type="molecule type" value="Genomic_DNA"/>
</dbReference>
<sequence>MFESRVELDDLAGTLGFIDPDFMIRNLVTAKTDVISFGLPLLVLITGRNASQLEMSLTESVKDLVEKDQGNEEVNPTIWGNGGVAIDQQQLEAFVKLALRCTNDQEKIAH</sequence>
<evidence type="ECO:0000313" key="2">
    <source>
        <dbReference type="EMBL" id="VFU38954.1"/>
    </source>
</evidence>
<evidence type="ECO:0008006" key="3">
    <source>
        <dbReference type="Google" id="ProtNLM"/>
    </source>
</evidence>
<dbReference type="PANTHER" id="PTHR48006">
    <property type="entry name" value="LEUCINE-RICH REPEAT-CONTAINING PROTEIN DDB_G0281931-RELATED"/>
    <property type="match status" value="1"/>
</dbReference>
<dbReference type="AlphaFoldDB" id="A0A6N2LNU8"/>
<dbReference type="PANTHER" id="PTHR48006:SF84">
    <property type="entry name" value="REPEAT TRANSMEMBRANE PROTEIN KINASE, PUTATIVE, EXPRESSED-RELATED"/>
    <property type="match status" value="1"/>
</dbReference>
<evidence type="ECO:0000256" key="1">
    <source>
        <dbReference type="ARBA" id="ARBA00004479"/>
    </source>
</evidence>